<keyword evidence="3" id="KW-0805">Transcription regulation</keyword>
<keyword evidence="5" id="KW-0804">Transcription</keyword>
<dbReference type="SMART" id="SM00320">
    <property type="entry name" value="WD40"/>
    <property type="match status" value="5"/>
</dbReference>
<dbReference type="InterPro" id="IPR038089">
    <property type="entry name" value="Med31_sf"/>
</dbReference>
<comment type="caution">
    <text evidence="8">The sequence shown here is derived from an EMBL/GenBank/DDBJ whole genome shotgun (WGS) entry which is preliminary data.</text>
</comment>
<keyword evidence="4" id="KW-0010">Activator</keyword>
<evidence type="ECO:0000256" key="3">
    <source>
        <dbReference type="ARBA" id="ARBA00023015"/>
    </source>
</evidence>
<evidence type="ECO:0000313" key="8">
    <source>
        <dbReference type="EMBL" id="KAH0937236.1"/>
    </source>
</evidence>
<protein>
    <recommendedName>
        <fullName evidence="10">Mediator of RNA polymerase II transcription subunit 31</fullName>
    </recommendedName>
</protein>
<dbReference type="PANTHER" id="PTHR47232:SF4">
    <property type="entry name" value="(RAPE) HYPOTHETICAL PROTEIN"/>
    <property type="match status" value="1"/>
</dbReference>
<accession>A0ABQ8E9C8</accession>
<dbReference type="InterPro" id="IPR036322">
    <property type="entry name" value="WD40_repeat_dom_sf"/>
</dbReference>
<dbReference type="Gene3D" id="2.130.10.10">
    <property type="entry name" value="YVTN repeat-like/Quinoprotein amine dehydrogenase"/>
    <property type="match status" value="2"/>
</dbReference>
<dbReference type="Proteomes" id="UP000824890">
    <property type="component" value="Unassembled WGS sequence"/>
</dbReference>
<evidence type="ECO:0000256" key="5">
    <source>
        <dbReference type="ARBA" id="ARBA00023163"/>
    </source>
</evidence>
<feature type="region of interest" description="Disordered" evidence="7">
    <location>
        <begin position="720"/>
        <end position="761"/>
    </location>
</feature>
<dbReference type="InterPro" id="IPR001680">
    <property type="entry name" value="WD40_rpt"/>
</dbReference>
<reference evidence="8 9" key="1">
    <citation type="submission" date="2021-05" db="EMBL/GenBank/DDBJ databases">
        <title>Genome Assembly of Synthetic Allotetraploid Brassica napus Reveals Homoeologous Exchanges between Subgenomes.</title>
        <authorList>
            <person name="Davis J.T."/>
        </authorList>
    </citation>
    <scope>NUCLEOTIDE SEQUENCE [LARGE SCALE GENOMIC DNA]</scope>
    <source>
        <strain evidence="9">cv. Da-Ae</strain>
        <tissue evidence="8">Seedling</tissue>
    </source>
</reference>
<gene>
    <name evidence="8" type="ORF">HID58_004697</name>
</gene>
<evidence type="ECO:0000256" key="2">
    <source>
        <dbReference type="ARBA" id="ARBA00006378"/>
    </source>
</evidence>
<proteinExistence type="inferred from homology"/>
<feature type="compositionally biased region" description="Pro residues" evidence="7">
    <location>
        <begin position="720"/>
        <end position="739"/>
    </location>
</feature>
<name>A0ABQ8E9C8_BRANA</name>
<comment type="similarity">
    <text evidence="2">Belongs to the Mediator complex subunit 31 family.</text>
</comment>
<organism evidence="8 9">
    <name type="scientific">Brassica napus</name>
    <name type="common">Rape</name>
    <dbReference type="NCBI Taxonomy" id="3708"/>
    <lineage>
        <taxon>Eukaryota</taxon>
        <taxon>Viridiplantae</taxon>
        <taxon>Streptophyta</taxon>
        <taxon>Embryophyta</taxon>
        <taxon>Tracheophyta</taxon>
        <taxon>Spermatophyta</taxon>
        <taxon>Magnoliopsida</taxon>
        <taxon>eudicotyledons</taxon>
        <taxon>Gunneridae</taxon>
        <taxon>Pentapetalae</taxon>
        <taxon>rosids</taxon>
        <taxon>malvids</taxon>
        <taxon>Brassicales</taxon>
        <taxon>Brassicaceae</taxon>
        <taxon>Brassiceae</taxon>
        <taxon>Brassica</taxon>
    </lineage>
</organism>
<evidence type="ECO:0000256" key="7">
    <source>
        <dbReference type="SAM" id="MobiDB-lite"/>
    </source>
</evidence>
<dbReference type="InterPro" id="IPR008831">
    <property type="entry name" value="Mediator_Med31"/>
</dbReference>
<sequence>MIGREEGNGGCAMAAATAMKKRRIEEEEARTLASQIPDDKEGLLEFMDQRAKSIQLCKDQISILERKLEFSFKLPAFVILLAEERKLMEDAETKFLQLDRVESDSFSKGKPKVSGGTGSLLDEVKTANGTSSTPYVRGEKMEYETSAPRSRSEMDPSKLPPIILPPSFRRKASSASVRSEVSESAQAQPAVRRSYSFPREEAKRSHSTISNGVVREVQARDSHTDKGFAKPRIRVSSNISGQARQEKSEFNGNDELIALIGRSSLRPTIKSRTVAVLPSGHTKRMRSVAVSLSNRDLFATSALDCVVHFWKLHSNRSSPTLFNTVNRVGLDQKRWAEDIAWHPLRTELFSVYTADEGHAQISTIYLNEARESCDSKFLKDRPHSKGLINRIMFTPWDDPCFITGGCDHAVVLWREQRERHAWKSRLLHRDLHSSSVMGVAGMRHNNLVLSCGDDRRLVGFDARAEKTTFQHKLDNRCTNLLPNPRDVNLVMVHTRQLDRQLRLYDVRLPQTELFSFGWKQESSESQSALINQSWSPDGLHISSGSSDPVIHIFDIRYNAPSPSLSIKAHKKRVFKAEWQSSQQLVSISSDLEIGIHKLWPKNTYKDPDGGRQRFLLELEFVQCLANPTYIHYLAQNRYFEDEAFIGYLKYLQYWQRPEYIKFIMYPHCLYFLELLQNPNFRTAMAHPANKELAHRQQFYYWKNYRNNRLKHILPRPLPEPVAPPPPASLPPAPPAPAAPSPMQYDNMLPKNEPRNMVSAGIDRRKRKYVLLSSSS</sequence>
<evidence type="ECO:0008006" key="10">
    <source>
        <dbReference type="Google" id="ProtNLM"/>
    </source>
</evidence>
<feature type="compositionally biased region" description="Basic and acidic residues" evidence="7">
    <location>
        <begin position="217"/>
        <end position="228"/>
    </location>
</feature>
<dbReference type="EMBL" id="JAGKQM010000002">
    <property type="protein sequence ID" value="KAH0937236.1"/>
    <property type="molecule type" value="Genomic_DNA"/>
</dbReference>
<keyword evidence="9" id="KW-1185">Reference proteome</keyword>
<evidence type="ECO:0000256" key="4">
    <source>
        <dbReference type="ARBA" id="ARBA00023159"/>
    </source>
</evidence>
<dbReference type="Gene3D" id="1.10.10.1340">
    <property type="entry name" value="Mediator of RNA polymerase II, submodule Med31 (Soh1)"/>
    <property type="match status" value="1"/>
</dbReference>
<evidence type="ECO:0000256" key="6">
    <source>
        <dbReference type="ARBA" id="ARBA00023242"/>
    </source>
</evidence>
<dbReference type="SUPFAM" id="SSF50978">
    <property type="entry name" value="WD40 repeat-like"/>
    <property type="match status" value="1"/>
</dbReference>
<dbReference type="PANTHER" id="PTHR47232">
    <property type="entry name" value="TRANSDUCIN FAMILY PROTEIN / WD-40 REPEAT FAMILY PROTEIN"/>
    <property type="match status" value="1"/>
</dbReference>
<dbReference type="Pfam" id="PF05669">
    <property type="entry name" value="Med31"/>
    <property type="match status" value="1"/>
</dbReference>
<dbReference type="InterPro" id="IPR015943">
    <property type="entry name" value="WD40/YVTN_repeat-like_dom_sf"/>
</dbReference>
<feature type="region of interest" description="Disordered" evidence="7">
    <location>
        <begin position="105"/>
        <end position="230"/>
    </location>
</feature>
<feature type="compositionally biased region" description="Low complexity" evidence="7">
    <location>
        <begin position="173"/>
        <end position="185"/>
    </location>
</feature>
<evidence type="ECO:0000313" key="9">
    <source>
        <dbReference type="Proteomes" id="UP000824890"/>
    </source>
</evidence>
<evidence type="ECO:0000256" key="1">
    <source>
        <dbReference type="ARBA" id="ARBA00004123"/>
    </source>
</evidence>
<keyword evidence="6" id="KW-0539">Nucleus</keyword>
<comment type="subcellular location">
    <subcellularLocation>
        <location evidence="1">Nucleus</location>
    </subcellularLocation>
</comment>